<dbReference type="PANTHER" id="PTHR12302:SF3">
    <property type="entry name" value="SERINE_THREONINE-PROTEIN KINASE 31"/>
    <property type="match status" value="1"/>
</dbReference>
<dbReference type="PROSITE" id="PS50830">
    <property type="entry name" value="TNASE_3"/>
    <property type="match status" value="1"/>
</dbReference>
<protein>
    <submittedName>
        <fullName evidence="6">Endonuclease YncB(Thermonuclease family)</fullName>
    </submittedName>
</protein>
<keyword evidence="2 6" id="KW-0255">Endonuclease</keyword>
<evidence type="ECO:0000313" key="6">
    <source>
        <dbReference type="EMBL" id="RCX32926.1"/>
    </source>
</evidence>
<evidence type="ECO:0000313" key="7">
    <source>
        <dbReference type="Proteomes" id="UP000252707"/>
    </source>
</evidence>
<accession>A0A369CJQ5</accession>
<dbReference type="GO" id="GO:0004519">
    <property type="term" value="F:endonuclease activity"/>
    <property type="evidence" value="ECO:0007669"/>
    <property type="project" value="UniProtKB-KW"/>
</dbReference>
<dbReference type="PANTHER" id="PTHR12302">
    <property type="entry name" value="EBNA2 BINDING PROTEIN P100"/>
    <property type="match status" value="1"/>
</dbReference>
<dbReference type="AlphaFoldDB" id="A0A369CJQ5"/>
<reference evidence="6 7" key="1">
    <citation type="submission" date="2018-07" db="EMBL/GenBank/DDBJ databases">
        <title>Genomic Encyclopedia of Type Strains, Phase IV (KMG-IV): sequencing the most valuable type-strain genomes for metagenomic binning, comparative biology and taxonomic classification.</title>
        <authorList>
            <person name="Goeker M."/>
        </authorList>
    </citation>
    <scope>NUCLEOTIDE SEQUENCE [LARGE SCALE GENOMIC DNA]</scope>
    <source>
        <strain evidence="6 7">DSM 26407</strain>
    </source>
</reference>
<gene>
    <name evidence="6" type="ORF">DFQ59_101224</name>
</gene>
<dbReference type="Pfam" id="PF00565">
    <property type="entry name" value="SNase"/>
    <property type="match status" value="1"/>
</dbReference>
<comment type="caution">
    <text evidence="6">The sequence shown here is derived from an EMBL/GenBank/DDBJ whole genome shotgun (WGS) entry which is preliminary data.</text>
</comment>
<dbReference type="SMART" id="SM00318">
    <property type="entry name" value="SNc"/>
    <property type="match status" value="1"/>
</dbReference>
<feature type="region of interest" description="Disordered" evidence="4">
    <location>
        <begin position="220"/>
        <end position="239"/>
    </location>
</feature>
<dbReference type="GO" id="GO:0016787">
    <property type="term" value="F:hydrolase activity"/>
    <property type="evidence" value="ECO:0007669"/>
    <property type="project" value="UniProtKB-KW"/>
</dbReference>
<dbReference type="Proteomes" id="UP000252707">
    <property type="component" value="Unassembled WGS sequence"/>
</dbReference>
<dbReference type="InterPro" id="IPR016071">
    <property type="entry name" value="Staphylococal_nuclease_OB-fold"/>
</dbReference>
<dbReference type="Gene3D" id="2.40.50.90">
    <property type="match status" value="1"/>
</dbReference>
<keyword evidence="1" id="KW-0540">Nuclease</keyword>
<dbReference type="SUPFAM" id="SSF50199">
    <property type="entry name" value="Staphylococcal nuclease"/>
    <property type="match status" value="1"/>
</dbReference>
<feature type="domain" description="TNase-like" evidence="5">
    <location>
        <begin position="1"/>
        <end position="127"/>
    </location>
</feature>
<keyword evidence="3" id="KW-0378">Hydrolase</keyword>
<sequence length="239" mass="26192">MQVARVNDGDTVTLADGRRVRFIGLDTPEMNYGSGRPEPLAVQARDAVTALLGPSRSLLLQYGREREDRHGRLLAHPYLADGRSLTAQLLERGLAPALVYPPNLWNLDCYQAAERRARTARRGVWALAPFRPRPVGEYRGRSGHYGVVEGEVTAIARNRGGVWLTLDGHATLQVAPEAQPHFDGCRFEALVGRAVRARGRLTRRGEHWRMRLRHPAQLEAAAGDGGSQAQCPLPAAAGS</sequence>
<evidence type="ECO:0000259" key="5">
    <source>
        <dbReference type="PROSITE" id="PS50830"/>
    </source>
</evidence>
<keyword evidence="7" id="KW-1185">Reference proteome</keyword>
<evidence type="ECO:0000256" key="4">
    <source>
        <dbReference type="SAM" id="MobiDB-lite"/>
    </source>
</evidence>
<name>A0A369CJQ5_9GAMM</name>
<organism evidence="6 7">
    <name type="scientific">Thioalbus denitrificans</name>
    <dbReference type="NCBI Taxonomy" id="547122"/>
    <lineage>
        <taxon>Bacteria</taxon>
        <taxon>Pseudomonadati</taxon>
        <taxon>Pseudomonadota</taxon>
        <taxon>Gammaproteobacteria</taxon>
        <taxon>Chromatiales</taxon>
        <taxon>Ectothiorhodospiraceae</taxon>
        <taxon>Thioalbus</taxon>
    </lineage>
</organism>
<proteinExistence type="predicted"/>
<dbReference type="EMBL" id="QPJY01000001">
    <property type="protein sequence ID" value="RCX32926.1"/>
    <property type="molecule type" value="Genomic_DNA"/>
</dbReference>
<evidence type="ECO:0000256" key="2">
    <source>
        <dbReference type="ARBA" id="ARBA00022759"/>
    </source>
</evidence>
<evidence type="ECO:0000256" key="3">
    <source>
        <dbReference type="ARBA" id="ARBA00022801"/>
    </source>
</evidence>
<evidence type="ECO:0000256" key="1">
    <source>
        <dbReference type="ARBA" id="ARBA00022722"/>
    </source>
</evidence>
<dbReference type="InterPro" id="IPR035437">
    <property type="entry name" value="SNase_OB-fold_sf"/>
</dbReference>